<sequence>MVFFGAKWLLRSKAIVKLPIAEKIKNFTINRSGLYSVCILGGGYLKTSVGFKILISKSNSQEKIRLKENFLKWRFRKNREIGVEYLHFEIENIGEYHIEIQNPENLTVKKSRSILQSDKPIQSVEILIKESVSVAKKLFGVIFLVLGVNISFWGIMLAINPNPFG</sequence>
<feature type="transmembrane region" description="Helical" evidence="1">
    <location>
        <begin position="33"/>
        <end position="55"/>
    </location>
</feature>
<feature type="transmembrane region" description="Helical" evidence="1">
    <location>
        <begin position="138"/>
        <end position="159"/>
    </location>
</feature>
<evidence type="ECO:0000313" key="2">
    <source>
        <dbReference type="EMBL" id="KKN91414.1"/>
    </source>
</evidence>
<name>A0A0F9UID7_9ZZZZ</name>
<gene>
    <name evidence="2" type="ORF">LCGC14_0217470</name>
</gene>
<accession>A0A0F9UID7</accession>
<keyword evidence="1" id="KW-0472">Membrane</keyword>
<protein>
    <submittedName>
        <fullName evidence="2">Uncharacterized protein</fullName>
    </submittedName>
</protein>
<organism evidence="2">
    <name type="scientific">marine sediment metagenome</name>
    <dbReference type="NCBI Taxonomy" id="412755"/>
    <lineage>
        <taxon>unclassified sequences</taxon>
        <taxon>metagenomes</taxon>
        <taxon>ecological metagenomes</taxon>
    </lineage>
</organism>
<dbReference type="EMBL" id="LAZR01000103">
    <property type="protein sequence ID" value="KKN91414.1"/>
    <property type="molecule type" value="Genomic_DNA"/>
</dbReference>
<proteinExistence type="predicted"/>
<evidence type="ECO:0000256" key="1">
    <source>
        <dbReference type="SAM" id="Phobius"/>
    </source>
</evidence>
<dbReference type="AlphaFoldDB" id="A0A0F9UID7"/>
<keyword evidence="1" id="KW-0812">Transmembrane</keyword>
<reference evidence="2" key="1">
    <citation type="journal article" date="2015" name="Nature">
        <title>Complex archaea that bridge the gap between prokaryotes and eukaryotes.</title>
        <authorList>
            <person name="Spang A."/>
            <person name="Saw J.H."/>
            <person name="Jorgensen S.L."/>
            <person name="Zaremba-Niedzwiedzka K."/>
            <person name="Martijn J."/>
            <person name="Lind A.E."/>
            <person name="van Eijk R."/>
            <person name="Schleper C."/>
            <person name="Guy L."/>
            <person name="Ettema T.J."/>
        </authorList>
    </citation>
    <scope>NUCLEOTIDE SEQUENCE</scope>
</reference>
<keyword evidence="1" id="KW-1133">Transmembrane helix</keyword>
<comment type="caution">
    <text evidence="2">The sequence shown here is derived from an EMBL/GenBank/DDBJ whole genome shotgun (WGS) entry which is preliminary data.</text>
</comment>